<gene>
    <name evidence="7" type="ORF">D9611_002892</name>
</gene>
<evidence type="ECO:0000313" key="8">
    <source>
        <dbReference type="Proteomes" id="UP000541558"/>
    </source>
</evidence>
<dbReference type="EMBL" id="JAACJK010000057">
    <property type="protein sequence ID" value="KAF5337159.1"/>
    <property type="molecule type" value="Genomic_DNA"/>
</dbReference>
<protein>
    <recommendedName>
        <fullName evidence="9">WD40 repeat-like protein</fullName>
    </recommendedName>
</protein>
<dbReference type="InterPro" id="IPR015943">
    <property type="entry name" value="WD40/YVTN_repeat-like_dom_sf"/>
</dbReference>
<keyword evidence="2 5" id="KW-0853">WD repeat</keyword>
<dbReference type="PROSITE" id="PS50082">
    <property type="entry name" value="WD_REPEATS_2"/>
    <property type="match status" value="2"/>
</dbReference>
<dbReference type="Proteomes" id="UP000541558">
    <property type="component" value="Unassembled WGS sequence"/>
</dbReference>
<keyword evidence="3" id="KW-0677">Repeat</keyword>
<dbReference type="InterPro" id="IPR001680">
    <property type="entry name" value="WD40_rpt"/>
</dbReference>
<dbReference type="AlphaFoldDB" id="A0A8H5C8N5"/>
<name>A0A8H5C8N5_9AGAR</name>
<accession>A0A8H5C8N5</accession>
<keyword evidence="8" id="KW-1185">Reference proteome</keyword>
<evidence type="ECO:0000256" key="3">
    <source>
        <dbReference type="ARBA" id="ARBA00022737"/>
    </source>
</evidence>
<dbReference type="GO" id="GO:0048188">
    <property type="term" value="C:Set1C/COMPASS complex"/>
    <property type="evidence" value="ECO:0007669"/>
    <property type="project" value="InterPro"/>
</dbReference>
<evidence type="ECO:0000313" key="7">
    <source>
        <dbReference type="EMBL" id="KAF5337159.1"/>
    </source>
</evidence>
<feature type="region of interest" description="Disordered" evidence="6">
    <location>
        <begin position="459"/>
        <end position="490"/>
    </location>
</feature>
<dbReference type="PROSITE" id="PS00678">
    <property type="entry name" value="WD_REPEATS_1"/>
    <property type="match status" value="2"/>
</dbReference>
<evidence type="ECO:0000256" key="4">
    <source>
        <dbReference type="ARBA" id="ARBA00023242"/>
    </source>
</evidence>
<comment type="caution">
    <text evidence="7">The sequence shown here is derived from an EMBL/GenBank/DDBJ whole genome shotgun (WGS) entry which is preliminary data.</text>
</comment>
<feature type="region of interest" description="Disordered" evidence="6">
    <location>
        <begin position="240"/>
        <end position="276"/>
    </location>
</feature>
<evidence type="ECO:0000256" key="2">
    <source>
        <dbReference type="ARBA" id="ARBA00022574"/>
    </source>
</evidence>
<dbReference type="PANTHER" id="PTHR44040:SF1">
    <property type="entry name" value="RETINOBLASTOMA-BINDING PROTEIN 5"/>
    <property type="match status" value="1"/>
</dbReference>
<dbReference type="Pfam" id="PF00400">
    <property type="entry name" value="WD40"/>
    <property type="match status" value="2"/>
</dbReference>
<proteinExistence type="predicted"/>
<dbReference type="PANTHER" id="PTHR44040">
    <property type="entry name" value="RETINOBLASTOMA-BINDING PROTEIN 5"/>
    <property type="match status" value="1"/>
</dbReference>
<evidence type="ECO:0000256" key="5">
    <source>
        <dbReference type="PROSITE-ProRule" id="PRU00221"/>
    </source>
</evidence>
<dbReference type="SMART" id="SM00320">
    <property type="entry name" value="WD40"/>
    <property type="match status" value="7"/>
</dbReference>
<feature type="repeat" description="WD" evidence="5">
    <location>
        <begin position="29"/>
        <end position="58"/>
    </location>
</feature>
<dbReference type="SUPFAM" id="SSF50978">
    <property type="entry name" value="WD40 repeat-like"/>
    <property type="match status" value="1"/>
</dbReference>
<dbReference type="OrthoDB" id="196858at2759"/>
<dbReference type="PROSITE" id="PS50294">
    <property type="entry name" value="WD_REPEATS_REGION"/>
    <property type="match status" value="1"/>
</dbReference>
<sequence length="528" mass="58025">MKYKDPFHTLSHPTSIQTTLQAAALFAKFDPSGRFLATGRHNGAAEIWDLETKNDIRCLDGHVKPVTSVDWSRNSRYVLTSSKDWNIVVWDLASPCDPPQRYNTLRFDAPVVSASFHPRNSRIILALLQTGEAYLCDTRKESKSRTQLKEVVDGERDGSSSRRSYMTVARFDPSGKHIFIGTSNGMLLVFRTRTKSMIASHKISGANVMKGLEFTKNGRRLVTNSSDRTLRQFTVPSYAHLESPITSSPTTSGKEGEKAGGSSRTASSSPPPQQEGEIWEQDLEPTHRFNDPINRTAWQTMSYSPDGEWLAGGAADSAAHKVYIWDLSNDGQFVSALDGGREPLTHLHWHPKKSVTASTTNQGNIHIWHCPNPERWGAFAGGFEEVDENVEYEEKENEFDIEDEAVLLERKMKAEEEDVDIDTITVATSPPSNQSILAGAGAFNSAAARSGSISAAFSKAGTPAPSTMTNGAATPGVKRDTSPNGADAMQVDTMNLDPDALWAEEDPDDDVPGTWKMKVLMEDGDDDE</sequence>
<comment type="subcellular location">
    <subcellularLocation>
        <location evidence="1">Nucleus</location>
    </subcellularLocation>
</comment>
<dbReference type="InterPro" id="IPR036322">
    <property type="entry name" value="WD40_repeat_dom_sf"/>
</dbReference>
<evidence type="ECO:0008006" key="9">
    <source>
        <dbReference type="Google" id="ProtNLM"/>
    </source>
</evidence>
<dbReference type="InterPro" id="IPR037850">
    <property type="entry name" value="RBBP5/Swd1"/>
</dbReference>
<keyword evidence="4" id="KW-0539">Nucleus</keyword>
<evidence type="ECO:0000256" key="6">
    <source>
        <dbReference type="SAM" id="MobiDB-lite"/>
    </source>
</evidence>
<feature type="repeat" description="WD" evidence="5">
    <location>
        <begin position="59"/>
        <end position="94"/>
    </location>
</feature>
<dbReference type="Gene3D" id="2.130.10.10">
    <property type="entry name" value="YVTN repeat-like/Quinoprotein amine dehydrogenase"/>
    <property type="match status" value="2"/>
</dbReference>
<evidence type="ECO:0000256" key="1">
    <source>
        <dbReference type="ARBA" id="ARBA00004123"/>
    </source>
</evidence>
<organism evidence="7 8">
    <name type="scientific">Ephemerocybe angulata</name>
    <dbReference type="NCBI Taxonomy" id="980116"/>
    <lineage>
        <taxon>Eukaryota</taxon>
        <taxon>Fungi</taxon>
        <taxon>Dikarya</taxon>
        <taxon>Basidiomycota</taxon>
        <taxon>Agaricomycotina</taxon>
        <taxon>Agaricomycetes</taxon>
        <taxon>Agaricomycetidae</taxon>
        <taxon>Agaricales</taxon>
        <taxon>Agaricineae</taxon>
        <taxon>Psathyrellaceae</taxon>
        <taxon>Ephemerocybe</taxon>
    </lineage>
</organism>
<reference evidence="7 8" key="1">
    <citation type="journal article" date="2020" name="ISME J.">
        <title>Uncovering the hidden diversity of litter-decomposition mechanisms in mushroom-forming fungi.</title>
        <authorList>
            <person name="Floudas D."/>
            <person name="Bentzer J."/>
            <person name="Ahren D."/>
            <person name="Johansson T."/>
            <person name="Persson P."/>
            <person name="Tunlid A."/>
        </authorList>
    </citation>
    <scope>NUCLEOTIDE SEQUENCE [LARGE SCALE GENOMIC DNA]</scope>
    <source>
        <strain evidence="7 8">CBS 175.51</strain>
    </source>
</reference>
<dbReference type="InterPro" id="IPR019775">
    <property type="entry name" value="WD40_repeat_CS"/>
</dbReference>